<feature type="signal peptide" evidence="1">
    <location>
        <begin position="1"/>
        <end position="24"/>
    </location>
</feature>
<dbReference type="PIRSF" id="PIRSF039033">
    <property type="entry name" value="START_dom"/>
    <property type="match status" value="1"/>
</dbReference>
<dbReference type="PANTHER" id="PTHR19308">
    <property type="entry name" value="PHOSPHATIDYLCHOLINE TRANSFER PROTEIN"/>
    <property type="match status" value="1"/>
</dbReference>
<dbReference type="Gene3D" id="3.30.530.20">
    <property type="match status" value="1"/>
</dbReference>
<sequence>MLMNRLIAVTLNVVFCLMGLAVRAQNTPWKLEKDKNGIQVFSRLPEGSRFKEMKVICEIDGTMSQLCAYVSDVEHYPEVVYKNKQAYLIKRINEREMLYYNETMLPWPVKNRDLVIHLTFIPDAAKKELRIHTENAAGYVAVQSDKVRVPYWRADWTVVKRGPDRLGIEYVFRVDPGGEIPAWVINMTAAVGPYTSFSGMEGFLKLPRYQNRQFSFLNF</sequence>
<gene>
    <name evidence="2" type="ORF">BLX24_25785</name>
</gene>
<organism evidence="2 3">
    <name type="scientific">Arsenicibacter rosenii</name>
    <dbReference type="NCBI Taxonomy" id="1750698"/>
    <lineage>
        <taxon>Bacteria</taxon>
        <taxon>Pseudomonadati</taxon>
        <taxon>Bacteroidota</taxon>
        <taxon>Cytophagia</taxon>
        <taxon>Cytophagales</taxon>
        <taxon>Spirosomataceae</taxon>
        <taxon>Arsenicibacter</taxon>
    </lineage>
</organism>
<dbReference type="Proteomes" id="UP000181790">
    <property type="component" value="Unassembled WGS sequence"/>
</dbReference>
<comment type="caution">
    <text evidence="2">The sequence shown here is derived from an EMBL/GenBank/DDBJ whole genome shotgun (WGS) entry which is preliminary data.</text>
</comment>
<keyword evidence="1" id="KW-0732">Signal</keyword>
<dbReference type="AlphaFoldDB" id="A0A1S2VBX9"/>
<dbReference type="PANTHER" id="PTHR19308:SF14">
    <property type="entry name" value="START DOMAIN-CONTAINING PROTEIN"/>
    <property type="match status" value="1"/>
</dbReference>
<protein>
    <recommendedName>
        <fullName evidence="4">START domain-containing protein</fullName>
    </recommendedName>
</protein>
<accession>A0A1S2VBX9</accession>
<dbReference type="InterPro" id="IPR028347">
    <property type="entry name" value="START_dom_prot"/>
</dbReference>
<dbReference type="SUPFAM" id="SSF55961">
    <property type="entry name" value="Bet v1-like"/>
    <property type="match status" value="1"/>
</dbReference>
<evidence type="ECO:0000256" key="1">
    <source>
        <dbReference type="SAM" id="SignalP"/>
    </source>
</evidence>
<feature type="chain" id="PRO_5010171440" description="START domain-containing protein" evidence="1">
    <location>
        <begin position="25"/>
        <end position="219"/>
    </location>
</feature>
<dbReference type="InterPro" id="IPR023393">
    <property type="entry name" value="START-like_dom_sf"/>
</dbReference>
<evidence type="ECO:0000313" key="3">
    <source>
        <dbReference type="Proteomes" id="UP000181790"/>
    </source>
</evidence>
<name>A0A1S2VBX9_9BACT</name>
<reference evidence="2 3" key="1">
    <citation type="submission" date="2016-10" db="EMBL/GenBank/DDBJ databases">
        <title>Arsenicibacter rosenii gen. nov., sp. nov., an efficient arsenic-methylating bacterium isolated from an arsenic-contaminated paddy soil.</title>
        <authorList>
            <person name="Huang K."/>
        </authorList>
    </citation>
    <scope>NUCLEOTIDE SEQUENCE [LARGE SCALE GENOMIC DNA]</scope>
    <source>
        <strain evidence="2 3">SM-1</strain>
    </source>
</reference>
<keyword evidence="3" id="KW-1185">Reference proteome</keyword>
<evidence type="ECO:0000313" key="2">
    <source>
        <dbReference type="EMBL" id="OIN56213.1"/>
    </source>
</evidence>
<dbReference type="InterPro" id="IPR051213">
    <property type="entry name" value="START_lipid_transfer"/>
</dbReference>
<dbReference type="OrthoDB" id="5734556at2"/>
<evidence type="ECO:0008006" key="4">
    <source>
        <dbReference type="Google" id="ProtNLM"/>
    </source>
</evidence>
<proteinExistence type="predicted"/>
<dbReference type="EMBL" id="MORL01000026">
    <property type="protein sequence ID" value="OIN56213.1"/>
    <property type="molecule type" value="Genomic_DNA"/>
</dbReference>